<sequence length="207" mass="22607">MASLRVLEHPVIQHHLGRLRDETTGRDAFRLHVERIAALLAYEVTRDLPTEEVTIQTPLAETTGRQLKIRLGLVPILRAGLGMVRPVLDLVPGAEVWHLGMYRDEATAQPVEYYSKLSTASPVDMAVVLDPMLATGGSVTAALAELARWGVKKTSLMSIIASQDGVNRVQSEFPDVDIFVGAVDPELNEQKFIVPGLGDAGDRMFNA</sequence>
<comment type="function">
    <text evidence="11">Catalyzes the conversion of uracil and 5-phospho-alpha-D-ribose 1-diphosphate (PRPP) to UMP and diphosphate.</text>
</comment>
<evidence type="ECO:0000256" key="12">
    <source>
        <dbReference type="ARBA" id="ARBA00072146"/>
    </source>
</evidence>
<dbReference type="Proteomes" id="UP000320496">
    <property type="component" value="Chromosome"/>
</dbReference>
<organism evidence="15 16">
    <name type="scientific">Maioricimonas rarisocia</name>
    <dbReference type="NCBI Taxonomy" id="2528026"/>
    <lineage>
        <taxon>Bacteria</taxon>
        <taxon>Pseudomonadati</taxon>
        <taxon>Planctomycetota</taxon>
        <taxon>Planctomycetia</taxon>
        <taxon>Planctomycetales</taxon>
        <taxon>Planctomycetaceae</taxon>
        <taxon>Maioricimonas</taxon>
    </lineage>
</organism>
<comment type="cofactor">
    <cofactor evidence="1">
        <name>Mg(2+)</name>
        <dbReference type="ChEBI" id="CHEBI:18420"/>
    </cofactor>
</comment>
<comment type="similarity">
    <text evidence="3">Belongs to the UPRTase family.</text>
</comment>
<dbReference type="Pfam" id="PF14681">
    <property type="entry name" value="UPRTase"/>
    <property type="match status" value="1"/>
</dbReference>
<feature type="domain" description="Phosphoribosyltransferase" evidence="14">
    <location>
        <begin position="6"/>
        <end position="206"/>
    </location>
</feature>
<dbReference type="GO" id="GO:0005737">
    <property type="term" value="C:cytoplasm"/>
    <property type="evidence" value="ECO:0007669"/>
    <property type="project" value="UniProtKB-ARBA"/>
</dbReference>
<keyword evidence="8" id="KW-0547">Nucleotide-binding</keyword>
<evidence type="ECO:0000256" key="9">
    <source>
        <dbReference type="ARBA" id="ARBA00023134"/>
    </source>
</evidence>
<evidence type="ECO:0000256" key="6">
    <source>
        <dbReference type="ARBA" id="ARBA00022676"/>
    </source>
</evidence>
<dbReference type="CDD" id="cd06223">
    <property type="entry name" value="PRTases_typeI"/>
    <property type="match status" value="1"/>
</dbReference>
<dbReference type="InterPro" id="IPR000836">
    <property type="entry name" value="PRTase_dom"/>
</dbReference>
<dbReference type="InterPro" id="IPR029057">
    <property type="entry name" value="PRTase-like"/>
</dbReference>
<evidence type="ECO:0000313" key="15">
    <source>
        <dbReference type="EMBL" id="QDU39405.1"/>
    </source>
</evidence>
<evidence type="ECO:0000256" key="2">
    <source>
        <dbReference type="ARBA" id="ARBA00005180"/>
    </source>
</evidence>
<dbReference type="NCBIfam" id="NF001097">
    <property type="entry name" value="PRK00129.1"/>
    <property type="match status" value="1"/>
</dbReference>
<keyword evidence="6 15" id="KW-0328">Glycosyltransferase</keyword>
<dbReference type="GO" id="GO:0005525">
    <property type="term" value="F:GTP binding"/>
    <property type="evidence" value="ECO:0007669"/>
    <property type="project" value="UniProtKB-KW"/>
</dbReference>
<gene>
    <name evidence="15" type="primary">upp</name>
    <name evidence="15" type="ORF">Mal4_37500</name>
</gene>
<name>A0A517ZA91_9PLAN</name>
<keyword evidence="9" id="KW-0342">GTP-binding</keyword>
<dbReference type="SUPFAM" id="SSF53271">
    <property type="entry name" value="PRTase-like"/>
    <property type="match status" value="1"/>
</dbReference>
<dbReference type="AlphaFoldDB" id="A0A517ZA91"/>
<dbReference type="GO" id="GO:0004845">
    <property type="term" value="F:uracil phosphoribosyltransferase activity"/>
    <property type="evidence" value="ECO:0007669"/>
    <property type="project" value="UniProtKB-UniRule"/>
</dbReference>
<dbReference type="NCBIfam" id="TIGR01091">
    <property type="entry name" value="upp"/>
    <property type="match status" value="1"/>
</dbReference>
<reference evidence="15 16" key="1">
    <citation type="submission" date="2019-02" db="EMBL/GenBank/DDBJ databases">
        <title>Deep-cultivation of Planctomycetes and their phenomic and genomic characterization uncovers novel biology.</title>
        <authorList>
            <person name="Wiegand S."/>
            <person name="Jogler M."/>
            <person name="Boedeker C."/>
            <person name="Pinto D."/>
            <person name="Vollmers J."/>
            <person name="Rivas-Marin E."/>
            <person name="Kohn T."/>
            <person name="Peeters S.H."/>
            <person name="Heuer A."/>
            <person name="Rast P."/>
            <person name="Oberbeckmann S."/>
            <person name="Bunk B."/>
            <person name="Jeske O."/>
            <person name="Meyerdierks A."/>
            <person name="Storesund J.E."/>
            <person name="Kallscheuer N."/>
            <person name="Luecker S."/>
            <person name="Lage O.M."/>
            <person name="Pohl T."/>
            <person name="Merkel B.J."/>
            <person name="Hornburger P."/>
            <person name="Mueller R.-W."/>
            <person name="Bruemmer F."/>
            <person name="Labrenz M."/>
            <person name="Spormann A.M."/>
            <person name="Op den Camp H."/>
            <person name="Overmann J."/>
            <person name="Amann R."/>
            <person name="Jetten M.S.M."/>
            <person name="Mascher T."/>
            <person name="Medema M.H."/>
            <person name="Devos D.P."/>
            <person name="Kaster A.-K."/>
            <person name="Ovreas L."/>
            <person name="Rohde M."/>
            <person name="Galperin M.Y."/>
            <person name="Jogler C."/>
        </authorList>
    </citation>
    <scope>NUCLEOTIDE SEQUENCE [LARGE SCALE GENOMIC DNA]</scope>
    <source>
        <strain evidence="15 16">Mal4</strain>
    </source>
</reference>
<keyword evidence="16" id="KW-1185">Reference proteome</keyword>
<proteinExistence type="inferred from homology"/>
<dbReference type="Gene3D" id="3.40.50.2020">
    <property type="match status" value="1"/>
</dbReference>
<evidence type="ECO:0000256" key="11">
    <source>
        <dbReference type="ARBA" id="ARBA00056901"/>
    </source>
</evidence>
<dbReference type="FunFam" id="3.40.50.2020:FF:000003">
    <property type="entry name" value="Uracil phosphoribosyltransferase"/>
    <property type="match status" value="1"/>
</dbReference>
<dbReference type="UniPathway" id="UPA00574">
    <property type="reaction ID" value="UER00636"/>
</dbReference>
<protein>
    <recommendedName>
        <fullName evidence="12 13">Uracil phosphoribosyltransferase</fullName>
        <ecNumber evidence="4 13">2.4.2.9</ecNumber>
    </recommendedName>
</protein>
<evidence type="ECO:0000256" key="13">
    <source>
        <dbReference type="NCBIfam" id="TIGR01091"/>
    </source>
</evidence>
<evidence type="ECO:0000313" key="16">
    <source>
        <dbReference type="Proteomes" id="UP000320496"/>
    </source>
</evidence>
<dbReference type="PANTHER" id="PTHR32315">
    <property type="entry name" value="ADENINE PHOSPHORIBOSYLTRANSFERASE"/>
    <property type="match status" value="1"/>
</dbReference>
<evidence type="ECO:0000256" key="1">
    <source>
        <dbReference type="ARBA" id="ARBA00001946"/>
    </source>
</evidence>
<evidence type="ECO:0000256" key="4">
    <source>
        <dbReference type="ARBA" id="ARBA00011894"/>
    </source>
</evidence>
<evidence type="ECO:0000256" key="8">
    <source>
        <dbReference type="ARBA" id="ARBA00022741"/>
    </source>
</evidence>
<evidence type="ECO:0000256" key="10">
    <source>
        <dbReference type="ARBA" id="ARBA00052919"/>
    </source>
</evidence>
<dbReference type="GO" id="GO:0006223">
    <property type="term" value="P:uracil salvage"/>
    <property type="evidence" value="ECO:0007669"/>
    <property type="project" value="InterPro"/>
</dbReference>
<evidence type="ECO:0000256" key="7">
    <source>
        <dbReference type="ARBA" id="ARBA00022679"/>
    </source>
</evidence>
<dbReference type="KEGG" id="mri:Mal4_37500"/>
<evidence type="ECO:0000259" key="14">
    <source>
        <dbReference type="Pfam" id="PF14681"/>
    </source>
</evidence>
<keyword evidence="5" id="KW-0021">Allosteric enzyme</keyword>
<dbReference type="EMBL" id="CP036275">
    <property type="protein sequence ID" value="QDU39405.1"/>
    <property type="molecule type" value="Genomic_DNA"/>
</dbReference>
<comment type="pathway">
    <text evidence="2">Pyrimidine metabolism; UMP biosynthesis via salvage pathway; UMP from uracil: step 1/1.</text>
</comment>
<evidence type="ECO:0000256" key="3">
    <source>
        <dbReference type="ARBA" id="ARBA00009516"/>
    </source>
</evidence>
<accession>A0A517ZA91</accession>
<dbReference type="InterPro" id="IPR005765">
    <property type="entry name" value="UPRT"/>
</dbReference>
<dbReference type="PANTHER" id="PTHR32315:SF4">
    <property type="entry name" value="URACIL PHOSPHORIBOSYLTRANSFERASE, CHLOROPLASTIC"/>
    <property type="match status" value="1"/>
</dbReference>
<dbReference type="RefSeq" id="WP_145370589.1">
    <property type="nucleotide sequence ID" value="NZ_CP036275.1"/>
</dbReference>
<keyword evidence="7 15" id="KW-0808">Transferase</keyword>
<dbReference type="OrthoDB" id="9781675at2"/>
<dbReference type="InterPro" id="IPR050054">
    <property type="entry name" value="UPRTase/APRTase"/>
</dbReference>
<dbReference type="EC" id="2.4.2.9" evidence="4 13"/>
<dbReference type="GO" id="GO:0044206">
    <property type="term" value="P:UMP salvage"/>
    <property type="evidence" value="ECO:0007669"/>
    <property type="project" value="UniProtKB-UniPathway"/>
</dbReference>
<comment type="catalytic activity">
    <reaction evidence="10">
        <text>UMP + diphosphate = 5-phospho-alpha-D-ribose 1-diphosphate + uracil</text>
        <dbReference type="Rhea" id="RHEA:13017"/>
        <dbReference type="ChEBI" id="CHEBI:17568"/>
        <dbReference type="ChEBI" id="CHEBI:33019"/>
        <dbReference type="ChEBI" id="CHEBI:57865"/>
        <dbReference type="ChEBI" id="CHEBI:58017"/>
        <dbReference type="EC" id="2.4.2.9"/>
    </reaction>
</comment>
<evidence type="ECO:0000256" key="5">
    <source>
        <dbReference type="ARBA" id="ARBA00022533"/>
    </source>
</evidence>